<dbReference type="Proteomes" id="UP000694564">
    <property type="component" value="Chromosome 14"/>
</dbReference>
<evidence type="ECO:0000256" key="2">
    <source>
        <dbReference type="ARBA" id="ARBA00023130"/>
    </source>
</evidence>
<evidence type="ECO:0000313" key="5">
    <source>
        <dbReference type="Ensembl" id="ENSSVLP00005026997.1"/>
    </source>
</evidence>
<dbReference type="SMART" id="SM00409">
    <property type="entry name" value="IG"/>
    <property type="match status" value="1"/>
</dbReference>
<keyword evidence="6" id="KW-1185">Reference proteome</keyword>
<dbReference type="OrthoDB" id="10012075at2759"/>
<name>A0A8D2DL60_SCIVU</name>
<dbReference type="InterPro" id="IPR007110">
    <property type="entry name" value="Ig-like_dom"/>
</dbReference>
<dbReference type="Gene3D" id="2.60.40.10">
    <property type="entry name" value="Immunoglobulins"/>
    <property type="match status" value="1"/>
</dbReference>
<keyword evidence="1" id="KW-0391">Immunity</keyword>
<reference evidence="5" key="1">
    <citation type="submission" date="2025-08" db="UniProtKB">
        <authorList>
            <consortium name="Ensembl"/>
        </authorList>
    </citation>
    <scope>IDENTIFICATION</scope>
</reference>
<keyword evidence="3" id="KW-1280">Immunoglobulin</keyword>
<accession>A0A8D2DL60</accession>
<dbReference type="GO" id="GO:0005576">
    <property type="term" value="C:extracellular region"/>
    <property type="evidence" value="ECO:0007669"/>
    <property type="project" value="UniProtKB-ARBA"/>
</dbReference>
<dbReference type="FunFam" id="2.60.40.10:FF:000212">
    <property type="entry name" value="Immunoglobulin kappa chain variable 12-38"/>
    <property type="match status" value="1"/>
</dbReference>
<sequence>MLVFLLFPISGSRCDIQITQSPSSLSKSQGERVTITCQASEHIKFGSLLAWNQQKPGQAPKLLIYAATNVHFGVSLRFSGRGSGRDFTLTISSLQPEDVATYYCQQSDRETSSVFWVGTFIILKKRGNCNLSISACMIVKDVGNKINRSGIFQFHGSTLNPK</sequence>
<dbReference type="PROSITE" id="PS50835">
    <property type="entry name" value="IG_LIKE"/>
    <property type="match status" value="1"/>
</dbReference>
<dbReference type="AlphaFoldDB" id="A0A8D2DL60"/>
<dbReference type="SUPFAM" id="SSF48726">
    <property type="entry name" value="Immunoglobulin"/>
    <property type="match status" value="1"/>
</dbReference>
<dbReference type="Ensembl" id="ENSSVLT00005030017.1">
    <property type="protein sequence ID" value="ENSSVLP00005026997.1"/>
    <property type="gene ID" value="ENSSVLG00005021372.1"/>
</dbReference>
<dbReference type="GeneTree" id="ENSGT00940000153048"/>
<reference evidence="5" key="2">
    <citation type="submission" date="2025-09" db="UniProtKB">
        <authorList>
            <consortium name="Ensembl"/>
        </authorList>
    </citation>
    <scope>IDENTIFICATION</scope>
</reference>
<dbReference type="InterPro" id="IPR036179">
    <property type="entry name" value="Ig-like_dom_sf"/>
</dbReference>
<dbReference type="Pfam" id="PF07686">
    <property type="entry name" value="V-set"/>
    <property type="match status" value="1"/>
</dbReference>
<keyword evidence="2" id="KW-1064">Adaptive immunity</keyword>
<proteinExistence type="predicted"/>
<dbReference type="PANTHER" id="PTHR23267">
    <property type="entry name" value="IMMUNOGLOBULIN LIGHT CHAIN"/>
    <property type="match status" value="1"/>
</dbReference>
<feature type="domain" description="Ig-like" evidence="4">
    <location>
        <begin position="16"/>
        <end position="115"/>
    </location>
</feature>
<dbReference type="GO" id="GO:0005886">
    <property type="term" value="C:plasma membrane"/>
    <property type="evidence" value="ECO:0007669"/>
    <property type="project" value="UniProtKB-ARBA"/>
</dbReference>
<dbReference type="GO" id="GO:0019814">
    <property type="term" value="C:immunoglobulin complex"/>
    <property type="evidence" value="ECO:0007669"/>
    <property type="project" value="UniProtKB-KW"/>
</dbReference>
<protein>
    <recommendedName>
        <fullName evidence="4">Ig-like domain-containing protein</fullName>
    </recommendedName>
</protein>
<dbReference type="InterPro" id="IPR003599">
    <property type="entry name" value="Ig_sub"/>
</dbReference>
<evidence type="ECO:0000259" key="4">
    <source>
        <dbReference type="PROSITE" id="PS50835"/>
    </source>
</evidence>
<dbReference type="InterPro" id="IPR050150">
    <property type="entry name" value="IgV_Light_Chain"/>
</dbReference>
<dbReference type="InterPro" id="IPR013783">
    <property type="entry name" value="Ig-like_fold"/>
</dbReference>
<dbReference type="InterPro" id="IPR013106">
    <property type="entry name" value="Ig_V-set"/>
</dbReference>
<evidence type="ECO:0000256" key="1">
    <source>
        <dbReference type="ARBA" id="ARBA00022859"/>
    </source>
</evidence>
<dbReference type="SMART" id="SM00406">
    <property type="entry name" value="IGv"/>
    <property type="match status" value="1"/>
</dbReference>
<organism evidence="5 6">
    <name type="scientific">Sciurus vulgaris</name>
    <name type="common">Eurasian red squirrel</name>
    <dbReference type="NCBI Taxonomy" id="55149"/>
    <lineage>
        <taxon>Eukaryota</taxon>
        <taxon>Metazoa</taxon>
        <taxon>Chordata</taxon>
        <taxon>Craniata</taxon>
        <taxon>Vertebrata</taxon>
        <taxon>Euteleostomi</taxon>
        <taxon>Mammalia</taxon>
        <taxon>Eutheria</taxon>
        <taxon>Euarchontoglires</taxon>
        <taxon>Glires</taxon>
        <taxon>Rodentia</taxon>
        <taxon>Sciuromorpha</taxon>
        <taxon>Sciuridae</taxon>
        <taxon>Sciurinae</taxon>
        <taxon>Sciurini</taxon>
        <taxon>Sciurus</taxon>
    </lineage>
</organism>
<evidence type="ECO:0000313" key="6">
    <source>
        <dbReference type="Proteomes" id="UP000694564"/>
    </source>
</evidence>
<evidence type="ECO:0000256" key="3">
    <source>
        <dbReference type="ARBA" id="ARBA00043265"/>
    </source>
</evidence>
<dbReference type="GO" id="GO:0002250">
    <property type="term" value="P:adaptive immune response"/>
    <property type="evidence" value="ECO:0007669"/>
    <property type="project" value="UniProtKB-KW"/>
</dbReference>